<keyword evidence="10" id="KW-1185">Reference proteome</keyword>
<comment type="subunit">
    <text evidence="5">Self-interacts. Interacts with FtsZ.</text>
</comment>
<dbReference type="HAMAP" id="MF_02033">
    <property type="entry name" value="FtsA"/>
    <property type="match status" value="1"/>
</dbReference>
<evidence type="ECO:0000256" key="4">
    <source>
        <dbReference type="ARBA" id="ARBA00023306"/>
    </source>
</evidence>
<keyword evidence="1 5" id="KW-1003">Cell membrane</keyword>
<dbReference type="InterPro" id="IPR020823">
    <property type="entry name" value="Cell_div_FtsA"/>
</dbReference>
<dbReference type="PANTHER" id="PTHR32432:SF4">
    <property type="entry name" value="CELL DIVISION PROTEIN FTSA"/>
    <property type="match status" value="1"/>
</dbReference>
<dbReference type="RefSeq" id="WP_209465301.1">
    <property type="nucleotide sequence ID" value="NZ_JAGGLG010000003.1"/>
</dbReference>
<evidence type="ECO:0000313" key="10">
    <source>
        <dbReference type="Proteomes" id="UP001519289"/>
    </source>
</evidence>
<comment type="function">
    <text evidence="5 6">Cell division protein that is involved in the assembly of the Z ring. May serve as a membrane anchor for the Z ring.</text>
</comment>
<keyword evidence="3 5" id="KW-0472">Membrane</keyword>
<dbReference type="PIRSF" id="PIRSF003101">
    <property type="entry name" value="FtsA"/>
    <property type="match status" value="1"/>
</dbReference>
<dbReference type="InterPro" id="IPR003494">
    <property type="entry name" value="SHS2_FtsA"/>
</dbReference>
<feature type="domain" description="SHS2" evidence="8">
    <location>
        <begin position="6"/>
        <end position="196"/>
    </location>
</feature>
<dbReference type="Gene3D" id="3.30.420.40">
    <property type="match status" value="1"/>
</dbReference>
<dbReference type="SMART" id="SM00842">
    <property type="entry name" value="FtsA"/>
    <property type="match status" value="1"/>
</dbReference>
<evidence type="ECO:0000256" key="7">
    <source>
        <dbReference type="SAM" id="MobiDB-lite"/>
    </source>
</evidence>
<evidence type="ECO:0000259" key="8">
    <source>
        <dbReference type="SMART" id="SM00842"/>
    </source>
</evidence>
<accession>A0ABS4JNQ1</accession>
<dbReference type="Pfam" id="PF14450">
    <property type="entry name" value="FtsA"/>
    <property type="match status" value="1"/>
</dbReference>
<evidence type="ECO:0000313" key="9">
    <source>
        <dbReference type="EMBL" id="MBP2017148.1"/>
    </source>
</evidence>
<sequence length="412" mass="42714">MAENLVLGLDAGSTHVVAALAERTEGGDAQIIGVGLVPSAGVYRGLISDLGAAADAMRRAADAACAMADRQRVGRAVISVSGAHLRSEVGAAEVPVPRPAAGVSPEAVRRALDAAAASVTPDAGRERVHVVPRSYRLDGSVPLRDPLGLCGRTLEAEVLVVTGDALQVQNHLRTARHASLEVDDYLVAVRAAGEAVLTPEEREQGVLLLDLGGGTTGVAVYEQGHLFHLAVLPVGGDHITHDLATLLRVPVATAEQLKREQGWASPLLAPEGSFEVATPSGLNRREITVKHVAEIIGSRVEEILQMAAAAVKRSGYAGLFPAGLVLTGGGSRLKGLDAFAGDCLNLKARVGTPASPLAAEPEMAVAAGLALWGARALTPAEASEARGEPEAPAQEQPKRTGRVRDWLKALFH</sequence>
<feature type="region of interest" description="Disordered" evidence="7">
    <location>
        <begin position="380"/>
        <end position="403"/>
    </location>
</feature>
<name>A0ABS4JNQ1_9FIRM</name>
<dbReference type="Pfam" id="PF02491">
    <property type="entry name" value="SHS2_FTSA"/>
    <property type="match status" value="1"/>
</dbReference>
<protein>
    <recommendedName>
        <fullName evidence="5 6">Cell division protein FtsA</fullName>
    </recommendedName>
</protein>
<dbReference type="GO" id="GO:0051301">
    <property type="term" value="P:cell division"/>
    <property type="evidence" value="ECO:0007669"/>
    <property type="project" value="UniProtKB-KW"/>
</dbReference>
<dbReference type="InterPro" id="IPR050696">
    <property type="entry name" value="FtsA/MreB"/>
</dbReference>
<keyword evidence="2 5" id="KW-0132">Cell division</keyword>
<comment type="subcellular location">
    <subcellularLocation>
        <location evidence="5">Cell membrane</location>
        <topology evidence="5">Peripheral membrane protein</topology>
        <orientation evidence="5">Cytoplasmic side</orientation>
    </subcellularLocation>
    <text evidence="5">Localizes to the Z ring in an FtsZ-dependent manner. Targeted to the membrane through a conserved C-terminal amphipathic helix.</text>
</comment>
<dbReference type="SUPFAM" id="SSF53067">
    <property type="entry name" value="Actin-like ATPase domain"/>
    <property type="match status" value="2"/>
</dbReference>
<evidence type="ECO:0000256" key="2">
    <source>
        <dbReference type="ARBA" id="ARBA00022618"/>
    </source>
</evidence>
<dbReference type="CDD" id="cd24048">
    <property type="entry name" value="ASKHA_NBD_FtsA"/>
    <property type="match status" value="1"/>
</dbReference>
<dbReference type="EMBL" id="JAGGLG010000003">
    <property type="protein sequence ID" value="MBP2017148.1"/>
    <property type="molecule type" value="Genomic_DNA"/>
</dbReference>
<gene>
    <name evidence="5" type="primary">ftsA</name>
    <name evidence="9" type="ORF">J2Z79_000522</name>
</gene>
<dbReference type="Proteomes" id="UP001519289">
    <property type="component" value="Unassembled WGS sequence"/>
</dbReference>
<comment type="similarity">
    <text evidence="5 6">Belongs to the FtsA/MreB family.</text>
</comment>
<dbReference type="PANTHER" id="PTHR32432">
    <property type="entry name" value="CELL DIVISION PROTEIN FTSA-RELATED"/>
    <property type="match status" value="1"/>
</dbReference>
<proteinExistence type="inferred from homology"/>
<keyword evidence="4 5" id="KW-0131">Cell cycle</keyword>
<organism evidence="9 10">
    <name type="scientific">Symbiobacterium terraclitae</name>
    <dbReference type="NCBI Taxonomy" id="557451"/>
    <lineage>
        <taxon>Bacteria</taxon>
        <taxon>Bacillati</taxon>
        <taxon>Bacillota</taxon>
        <taxon>Clostridia</taxon>
        <taxon>Eubacteriales</taxon>
        <taxon>Symbiobacteriaceae</taxon>
        <taxon>Symbiobacterium</taxon>
    </lineage>
</organism>
<evidence type="ECO:0000256" key="6">
    <source>
        <dbReference type="PIRNR" id="PIRNR003101"/>
    </source>
</evidence>
<dbReference type="NCBIfam" id="TIGR01174">
    <property type="entry name" value="ftsA"/>
    <property type="match status" value="1"/>
</dbReference>
<reference evidence="9 10" key="1">
    <citation type="submission" date="2021-03" db="EMBL/GenBank/DDBJ databases">
        <title>Genomic Encyclopedia of Type Strains, Phase IV (KMG-IV): sequencing the most valuable type-strain genomes for metagenomic binning, comparative biology and taxonomic classification.</title>
        <authorList>
            <person name="Goeker M."/>
        </authorList>
    </citation>
    <scope>NUCLEOTIDE SEQUENCE [LARGE SCALE GENOMIC DNA]</scope>
    <source>
        <strain evidence="9 10">DSM 27138</strain>
    </source>
</reference>
<evidence type="ECO:0000256" key="3">
    <source>
        <dbReference type="ARBA" id="ARBA00023136"/>
    </source>
</evidence>
<comment type="caution">
    <text evidence="9">The sequence shown here is derived from an EMBL/GenBank/DDBJ whole genome shotgun (WGS) entry which is preliminary data.</text>
</comment>
<evidence type="ECO:0000256" key="5">
    <source>
        <dbReference type="HAMAP-Rule" id="MF_02033"/>
    </source>
</evidence>
<evidence type="ECO:0000256" key="1">
    <source>
        <dbReference type="ARBA" id="ARBA00022475"/>
    </source>
</evidence>
<dbReference type="InterPro" id="IPR043129">
    <property type="entry name" value="ATPase_NBD"/>
</dbReference>